<keyword evidence="7" id="KW-0004">4Fe-4S</keyword>
<dbReference type="SFLD" id="SFLDS00029">
    <property type="entry name" value="Radical_SAM"/>
    <property type="match status" value="1"/>
</dbReference>
<dbReference type="GO" id="GO:0051989">
    <property type="term" value="F:coproporphyrinogen dehydrogenase activity"/>
    <property type="evidence" value="ECO:0007669"/>
    <property type="project" value="UniProtKB-EC"/>
</dbReference>
<dbReference type="SMART" id="SM00729">
    <property type="entry name" value="Elp3"/>
    <property type="match status" value="1"/>
</dbReference>
<dbReference type="NCBIfam" id="TIGR00538">
    <property type="entry name" value="hemN"/>
    <property type="match status" value="1"/>
</dbReference>
<reference evidence="19 20" key="1">
    <citation type="submission" date="2017-11" db="EMBL/GenBank/DDBJ databases">
        <title>Complete genome sequence of Sphingomonas sp. Strain Cra20, a psychrotolerant potential plant growth promoting rhizobacteria.</title>
        <authorList>
            <person name="Luo Y."/>
        </authorList>
    </citation>
    <scope>NUCLEOTIDE SEQUENCE [LARGE SCALE GENOMIC DNA]</scope>
    <source>
        <strain evidence="19 20">Cra20</strain>
    </source>
</reference>
<evidence type="ECO:0000256" key="6">
    <source>
        <dbReference type="ARBA" id="ARBA00011912"/>
    </source>
</evidence>
<evidence type="ECO:0000256" key="13">
    <source>
        <dbReference type="ARBA" id="ARBA00023014"/>
    </source>
</evidence>
<evidence type="ECO:0000256" key="11">
    <source>
        <dbReference type="ARBA" id="ARBA00023002"/>
    </source>
</evidence>
<dbReference type="InterPro" id="IPR007197">
    <property type="entry name" value="rSAM"/>
</dbReference>
<dbReference type="SFLD" id="SFLDG01082">
    <property type="entry name" value="B12-binding_domain_containing"/>
    <property type="match status" value="1"/>
</dbReference>
<comment type="subunit">
    <text evidence="5">Monomer.</text>
</comment>
<keyword evidence="13" id="KW-0411">Iron-sulfur</keyword>
<evidence type="ECO:0000256" key="8">
    <source>
        <dbReference type="ARBA" id="ARBA00022490"/>
    </source>
</evidence>
<evidence type="ECO:0000256" key="2">
    <source>
        <dbReference type="ARBA" id="ARBA00004496"/>
    </source>
</evidence>
<evidence type="ECO:0000256" key="14">
    <source>
        <dbReference type="ARBA" id="ARBA00023244"/>
    </source>
</evidence>
<accession>A0A2K8MI26</accession>
<feature type="domain" description="Radical SAM core" evidence="18">
    <location>
        <begin position="115"/>
        <end position="349"/>
    </location>
</feature>
<keyword evidence="12" id="KW-0408">Iron</keyword>
<comment type="pathway">
    <text evidence="3">Porphyrin-containing compound metabolism; protoporphyrin-IX biosynthesis; protoporphyrinogen-IX from coproporphyrinogen-III (AdoMet route): step 1/1.</text>
</comment>
<evidence type="ECO:0000313" key="20">
    <source>
        <dbReference type="Proteomes" id="UP000229081"/>
    </source>
</evidence>
<evidence type="ECO:0000256" key="12">
    <source>
        <dbReference type="ARBA" id="ARBA00023004"/>
    </source>
</evidence>
<feature type="compositionally biased region" description="Low complexity" evidence="17">
    <location>
        <begin position="47"/>
        <end position="57"/>
    </location>
</feature>
<comment type="function">
    <text evidence="15">Involved in the heme biosynthesis. Catalyzes the anaerobic oxidative decarboxylation of propionate groups of rings A and B of coproporphyrinogen III to yield the vinyl groups in protoporphyrinogen IX.</text>
</comment>
<dbReference type="InterPro" id="IPR034505">
    <property type="entry name" value="Coproporphyrinogen-III_oxidase"/>
</dbReference>
<evidence type="ECO:0000256" key="3">
    <source>
        <dbReference type="ARBA" id="ARBA00004785"/>
    </source>
</evidence>
<dbReference type="OrthoDB" id="9808022at2"/>
<dbReference type="InterPro" id="IPR023404">
    <property type="entry name" value="rSAM_horseshoe"/>
</dbReference>
<dbReference type="SUPFAM" id="SSF102114">
    <property type="entry name" value="Radical SAM enzymes"/>
    <property type="match status" value="1"/>
</dbReference>
<dbReference type="GO" id="GO:0005737">
    <property type="term" value="C:cytoplasm"/>
    <property type="evidence" value="ECO:0007669"/>
    <property type="project" value="UniProtKB-SubCell"/>
</dbReference>
<evidence type="ECO:0000256" key="9">
    <source>
        <dbReference type="ARBA" id="ARBA00022691"/>
    </source>
</evidence>
<keyword evidence="14" id="KW-0627">Porphyrin biosynthesis</keyword>
<dbReference type="EC" id="1.3.98.3" evidence="6"/>
<evidence type="ECO:0000256" key="4">
    <source>
        <dbReference type="ARBA" id="ARBA00005493"/>
    </source>
</evidence>
<dbReference type="EMBL" id="CP024923">
    <property type="protein sequence ID" value="ATY33542.1"/>
    <property type="molecule type" value="Genomic_DNA"/>
</dbReference>
<dbReference type="GO" id="GO:0006782">
    <property type="term" value="P:protoporphyrinogen IX biosynthetic process"/>
    <property type="evidence" value="ECO:0007669"/>
    <property type="project" value="UniProtKB-UniPathway"/>
</dbReference>
<organism evidence="19 20">
    <name type="scientific">Sphingomonas psychrotolerans</name>
    <dbReference type="NCBI Taxonomy" id="1327635"/>
    <lineage>
        <taxon>Bacteria</taxon>
        <taxon>Pseudomonadati</taxon>
        <taxon>Pseudomonadota</taxon>
        <taxon>Alphaproteobacteria</taxon>
        <taxon>Sphingomonadales</taxon>
        <taxon>Sphingomonadaceae</taxon>
        <taxon>Sphingomonas</taxon>
    </lineage>
</organism>
<dbReference type="PANTHER" id="PTHR13932">
    <property type="entry name" value="COPROPORPHYRINIGEN III OXIDASE"/>
    <property type="match status" value="1"/>
</dbReference>
<evidence type="ECO:0000259" key="18">
    <source>
        <dbReference type="PROSITE" id="PS51918"/>
    </source>
</evidence>
<dbReference type="InterPro" id="IPR006638">
    <property type="entry name" value="Elp3/MiaA/NifB-like_rSAM"/>
</dbReference>
<proteinExistence type="inferred from homology"/>
<feature type="region of interest" description="Disordered" evidence="17">
    <location>
        <begin position="27"/>
        <end position="57"/>
    </location>
</feature>
<comment type="cofactor">
    <cofactor evidence="1">
        <name>[4Fe-4S] cluster</name>
        <dbReference type="ChEBI" id="CHEBI:49883"/>
    </cofactor>
</comment>
<keyword evidence="20" id="KW-1185">Reference proteome</keyword>
<dbReference type="Proteomes" id="UP000229081">
    <property type="component" value="Chromosome"/>
</dbReference>
<dbReference type="PANTHER" id="PTHR13932:SF6">
    <property type="entry name" value="OXYGEN-INDEPENDENT COPROPORPHYRINOGEN III OXIDASE"/>
    <property type="match status" value="1"/>
</dbReference>
<evidence type="ECO:0000256" key="10">
    <source>
        <dbReference type="ARBA" id="ARBA00022723"/>
    </source>
</evidence>
<feature type="compositionally biased region" description="Basic and acidic residues" evidence="17">
    <location>
        <begin position="36"/>
        <end position="45"/>
    </location>
</feature>
<keyword evidence="9" id="KW-0949">S-adenosyl-L-methionine</keyword>
<dbReference type="GO" id="GO:0046872">
    <property type="term" value="F:metal ion binding"/>
    <property type="evidence" value="ECO:0007669"/>
    <property type="project" value="UniProtKB-KW"/>
</dbReference>
<comment type="similarity">
    <text evidence="4">Belongs to the anaerobic coproporphyrinogen-III oxidase family.</text>
</comment>
<sequence length="523" mass="56459">MGRRSGLPGECWSSSRDYCRLCSSSPGSCAGGTRRGRTDWPRRGEFPSGTSPRGSPTSLELERRALDHPQELHVTPETISRYADRALPRYTSYPTAPHFAPGMDPQLYGEWLAALPQGEPVSVYLHVPFCRSMCWYCGCHTTITARDAPIARYLDALHAEIAWAGARIGRVLPARHIHFGGGTPSLMHPDQFLALMERLRATVGIDAATEVAMELDPRTLEPEMIAALGKGGITRASLGVQSFDPVVQRAINRIQSYEQTAAATRGLRAAGVAGVNFDLIYGLPLQTIDSCADTVARALELRPDRFAVFGYAHVPSFKIHQRKIDEATLPSGPERHAQAEAIAGLLEGAGYVRIGLDHYALPEDELAQAAAAGKLHRNFQGYTTDGCATLLGFGASSIGRLPQGYVQNAVLIGDYQKRVAGHGTASTKVCAFQGEDRLRASIIERIMCDYRVDLADLCGRHGSDATRMLAGAAEIPALVADGLVTLEGGLIEVPHDARPLVRAVAAAFDEYLGQTNARHSRAV</sequence>
<protein>
    <recommendedName>
        <fullName evidence="6">coproporphyrinogen dehydrogenase</fullName>
        <ecNumber evidence="6">1.3.98.3</ecNumber>
    </recommendedName>
</protein>
<dbReference type="SFLD" id="SFLDG01065">
    <property type="entry name" value="anaerobic_coproporphyrinogen-I"/>
    <property type="match status" value="1"/>
</dbReference>
<evidence type="ECO:0000313" key="19">
    <source>
        <dbReference type="EMBL" id="ATY33542.1"/>
    </source>
</evidence>
<comment type="catalytic activity">
    <reaction evidence="16">
        <text>coproporphyrinogen III + 2 S-adenosyl-L-methionine = protoporphyrinogen IX + 2 5'-deoxyadenosine + 2 L-methionine + 2 CO2</text>
        <dbReference type="Rhea" id="RHEA:15425"/>
        <dbReference type="ChEBI" id="CHEBI:16526"/>
        <dbReference type="ChEBI" id="CHEBI:17319"/>
        <dbReference type="ChEBI" id="CHEBI:57307"/>
        <dbReference type="ChEBI" id="CHEBI:57309"/>
        <dbReference type="ChEBI" id="CHEBI:57844"/>
        <dbReference type="ChEBI" id="CHEBI:59789"/>
        <dbReference type="EC" id="1.3.98.3"/>
    </reaction>
</comment>
<dbReference type="GO" id="GO:0051539">
    <property type="term" value="F:4 iron, 4 sulfur cluster binding"/>
    <property type="evidence" value="ECO:0007669"/>
    <property type="project" value="UniProtKB-KW"/>
</dbReference>
<dbReference type="Pfam" id="PF04055">
    <property type="entry name" value="Radical_SAM"/>
    <property type="match status" value="1"/>
</dbReference>
<keyword evidence="10" id="KW-0479">Metal-binding</keyword>
<evidence type="ECO:0000256" key="1">
    <source>
        <dbReference type="ARBA" id="ARBA00001966"/>
    </source>
</evidence>
<evidence type="ECO:0000256" key="16">
    <source>
        <dbReference type="ARBA" id="ARBA00048321"/>
    </source>
</evidence>
<evidence type="ECO:0000256" key="15">
    <source>
        <dbReference type="ARBA" id="ARBA00024295"/>
    </source>
</evidence>
<comment type="subcellular location">
    <subcellularLocation>
        <location evidence="2">Cytoplasm</location>
    </subcellularLocation>
</comment>
<keyword evidence="8" id="KW-0963">Cytoplasm</keyword>
<dbReference type="InterPro" id="IPR058240">
    <property type="entry name" value="rSAM_sf"/>
</dbReference>
<evidence type="ECO:0000256" key="7">
    <source>
        <dbReference type="ARBA" id="ARBA00022485"/>
    </source>
</evidence>
<dbReference type="Gene3D" id="1.10.10.920">
    <property type="match status" value="1"/>
</dbReference>
<dbReference type="GO" id="GO:0004109">
    <property type="term" value="F:coproporphyrinogen oxidase activity"/>
    <property type="evidence" value="ECO:0007669"/>
    <property type="project" value="InterPro"/>
</dbReference>
<dbReference type="UniPathway" id="UPA00251">
    <property type="reaction ID" value="UER00323"/>
</dbReference>
<evidence type="ECO:0000256" key="5">
    <source>
        <dbReference type="ARBA" id="ARBA00011245"/>
    </source>
</evidence>
<dbReference type="Gene3D" id="3.80.30.20">
    <property type="entry name" value="tm_1862 like domain"/>
    <property type="match status" value="1"/>
</dbReference>
<dbReference type="CDD" id="cd01335">
    <property type="entry name" value="Radical_SAM"/>
    <property type="match status" value="1"/>
</dbReference>
<keyword evidence="11" id="KW-0560">Oxidoreductase</keyword>
<name>A0A2K8MI26_9SPHN</name>
<evidence type="ECO:0000256" key="17">
    <source>
        <dbReference type="SAM" id="MobiDB-lite"/>
    </source>
</evidence>
<dbReference type="InterPro" id="IPR004558">
    <property type="entry name" value="Coprogen_oxidase_HemN"/>
</dbReference>
<dbReference type="KEGG" id="sphc:CVN68_17545"/>
<dbReference type="AlphaFoldDB" id="A0A2K8MI26"/>
<gene>
    <name evidence="19" type="primary">hemN</name>
    <name evidence="19" type="ORF">CVN68_17545</name>
</gene>
<dbReference type="PROSITE" id="PS51918">
    <property type="entry name" value="RADICAL_SAM"/>
    <property type="match status" value="1"/>
</dbReference>